<name>A0ABU1D607_9BURK</name>
<evidence type="ECO:0000256" key="3">
    <source>
        <dbReference type="ARBA" id="ARBA00022475"/>
    </source>
</evidence>
<feature type="domain" description="Tripartite ATP-independent periplasmic transporters DctQ component" evidence="10">
    <location>
        <begin position="24"/>
        <end position="154"/>
    </location>
</feature>
<dbReference type="EMBL" id="JAUZQE010000014">
    <property type="protein sequence ID" value="MDR4125863.1"/>
    <property type="molecule type" value="Genomic_DNA"/>
</dbReference>
<evidence type="ECO:0000256" key="9">
    <source>
        <dbReference type="RuleBase" id="RU369079"/>
    </source>
</evidence>
<dbReference type="InterPro" id="IPR007387">
    <property type="entry name" value="TRAP_DctQ"/>
</dbReference>
<evidence type="ECO:0000256" key="6">
    <source>
        <dbReference type="ARBA" id="ARBA00022989"/>
    </source>
</evidence>
<comment type="subunit">
    <text evidence="9">The complex comprises the extracytoplasmic solute receptor protein and the two transmembrane proteins.</text>
</comment>
<evidence type="ECO:0000259" key="10">
    <source>
        <dbReference type="Pfam" id="PF04290"/>
    </source>
</evidence>
<accession>A0ABU1D607</accession>
<dbReference type="PANTHER" id="PTHR35011:SF10">
    <property type="entry name" value="TRAP TRANSPORTER SMALL PERMEASE PROTEIN"/>
    <property type="match status" value="1"/>
</dbReference>
<sequence>MRRALNALYTAAGVLAAVFMVGVLVCIGLSIATRQMAVHIPGLDAYAGYCMAAAGFLALAHTFKKGEHIRVTLLLASLPAKGRMRLDIFALAAGTVIAANLAWFSCKLVIDSHTYNDISTGEDATALWIPQLSMAVGTVIFFIAMLDETLRRLRGIPEDKKDTALHE</sequence>
<dbReference type="InterPro" id="IPR055348">
    <property type="entry name" value="DctQ"/>
</dbReference>
<keyword evidence="2 9" id="KW-0813">Transport</keyword>
<dbReference type="Proteomes" id="UP001232156">
    <property type="component" value="Unassembled WGS sequence"/>
</dbReference>
<feature type="transmembrane region" description="Helical" evidence="9">
    <location>
        <begin position="84"/>
        <end position="105"/>
    </location>
</feature>
<feature type="transmembrane region" description="Helical" evidence="9">
    <location>
        <begin position="7"/>
        <end position="33"/>
    </location>
</feature>
<keyword evidence="12" id="KW-1185">Reference proteome</keyword>
<reference evidence="11 12" key="1">
    <citation type="submission" date="2023-08" db="EMBL/GenBank/DDBJ databases">
        <title>Alcaligenaceae gen. nov., a novel taxon isolated from the sludge of Yixing Pesticide Factory.</title>
        <authorList>
            <person name="Ruan L."/>
        </authorList>
    </citation>
    <scope>NUCLEOTIDE SEQUENCE [LARGE SCALE GENOMIC DNA]</scope>
    <source>
        <strain evidence="11 12">LG-2</strain>
    </source>
</reference>
<feature type="transmembrane region" description="Helical" evidence="9">
    <location>
        <begin position="45"/>
        <end position="63"/>
    </location>
</feature>
<comment type="function">
    <text evidence="9">Part of the tripartite ATP-independent periplasmic (TRAP) transport system.</text>
</comment>
<keyword evidence="4 9" id="KW-0997">Cell inner membrane</keyword>
<keyword evidence="3" id="KW-1003">Cell membrane</keyword>
<feature type="transmembrane region" description="Helical" evidence="9">
    <location>
        <begin position="125"/>
        <end position="146"/>
    </location>
</feature>
<protein>
    <recommendedName>
        <fullName evidence="9">TRAP transporter small permease protein</fullName>
    </recommendedName>
</protein>
<comment type="subcellular location">
    <subcellularLocation>
        <location evidence="1 9">Cell inner membrane</location>
        <topology evidence="1 9">Multi-pass membrane protein</topology>
    </subcellularLocation>
</comment>
<keyword evidence="7 9" id="KW-0472">Membrane</keyword>
<dbReference type="Pfam" id="PF04290">
    <property type="entry name" value="DctQ"/>
    <property type="match status" value="1"/>
</dbReference>
<evidence type="ECO:0000313" key="12">
    <source>
        <dbReference type="Proteomes" id="UP001232156"/>
    </source>
</evidence>
<evidence type="ECO:0000256" key="7">
    <source>
        <dbReference type="ARBA" id="ARBA00023136"/>
    </source>
</evidence>
<evidence type="ECO:0000256" key="1">
    <source>
        <dbReference type="ARBA" id="ARBA00004429"/>
    </source>
</evidence>
<dbReference type="RefSeq" id="WP_347286942.1">
    <property type="nucleotide sequence ID" value="NZ_JAUZQE010000014.1"/>
</dbReference>
<keyword evidence="5 9" id="KW-0812">Transmembrane</keyword>
<evidence type="ECO:0000313" key="11">
    <source>
        <dbReference type="EMBL" id="MDR4125863.1"/>
    </source>
</evidence>
<gene>
    <name evidence="11" type="ORF">Q8947_07680</name>
</gene>
<comment type="caution">
    <text evidence="11">The sequence shown here is derived from an EMBL/GenBank/DDBJ whole genome shotgun (WGS) entry which is preliminary data.</text>
</comment>
<keyword evidence="6 9" id="KW-1133">Transmembrane helix</keyword>
<evidence type="ECO:0000256" key="8">
    <source>
        <dbReference type="ARBA" id="ARBA00038436"/>
    </source>
</evidence>
<dbReference type="PANTHER" id="PTHR35011">
    <property type="entry name" value="2,3-DIKETO-L-GULONATE TRAP TRANSPORTER SMALL PERMEASE PROTEIN YIAM"/>
    <property type="match status" value="1"/>
</dbReference>
<proteinExistence type="inferred from homology"/>
<organism evidence="11 12">
    <name type="scientific">Yanghanlia caeni</name>
    <dbReference type="NCBI Taxonomy" id="3064283"/>
    <lineage>
        <taxon>Bacteria</taxon>
        <taxon>Pseudomonadati</taxon>
        <taxon>Pseudomonadota</taxon>
        <taxon>Betaproteobacteria</taxon>
        <taxon>Burkholderiales</taxon>
        <taxon>Alcaligenaceae</taxon>
        <taxon>Yanghanlia</taxon>
    </lineage>
</organism>
<comment type="similarity">
    <text evidence="8 9">Belongs to the TRAP transporter small permease family.</text>
</comment>
<evidence type="ECO:0000256" key="5">
    <source>
        <dbReference type="ARBA" id="ARBA00022692"/>
    </source>
</evidence>
<evidence type="ECO:0000256" key="4">
    <source>
        <dbReference type="ARBA" id="ARBA00022519"/>
    </source>
</evidence>
<evidence type="ECO:0000256" key="2">
    <source>
        <dbReference type="ARBA" id="ARBA00022448"/>
    </source>
</evidence>